<evidence type="ECO:0000313" key="7">
    <source>
        <dbReference type="Proteomes" id="UP000692954"/>
    </source>
</evidence>
<dbReference type="GO" id="GO:0005634">
    <property type="term" value="C:nucleus"/>
    <property type="evidence" value="ECO:0007669"/>
    <property type="project" value="TreeGrafter"/>
</dbReference>
<dbReference type="Proteomes" id="UP000692954">
    <property type="component" value="Unassembled WGS sequence"/>
</dbReference>
<name>A0A8S1N822_9CILI</name>
<evidence type="ECO:0000256" key="4">
    <source>
        <dbReference type="PROSITE-ProRule" id="PRU00175"/>
    </source>
</evidence>
<dbReference type="PANTHER" id="PTHR45931">
    <property type="entry name" value="SI:CH211-59O9.10"/>
    <property type="match status" value="1"/>
</dbReference>
<dbReference type="PANTHER" id="PTHR45931:SF3">
    <property type="entry name" value="RING ZINC FINGER-CONTAINING PROTEIN"/>
    <property type="match status" value="1"/>
</dbReference>
<dbReference type="PROSITE" id="PS50089">
    <property type="entry name" value="ZF_RING_2"/>
    <property type="match status" value="1"/>
</dbReference>
<keyword evidence="2 4" id="KW-0863">Zinc-finger</keyword>
<evidence type="ECO:0000259" key="5">
    <source>
        <dbReference type="PROSITE" id="PS50089"/>
    </source>
</evidence>
<evidence type="ECO:0000256" key="2">
    <source>
        <dbReference type="ARBA" id="ARBA00022771"/>
    </source>
</evidence>
<dbReference type="GO" id="GO:0061630">
    <property type="term" value="F:ubiquitin protein ligase activity"/>
    <property type="evidence" value="ECO:0007669"/>
    <property type="project" value="TreeGrafter"/>
</dbReference>
<dbReference type="SMART" id="SM00744">
    <property type="entry name" value="RINGv"/>
    <property type="match status" value="1"/>
</dbReference>
<keyword evidence="3" id="KW-0862">Zinc</keyword>
<dbReference type="AlphaFoldDB" id="A0A8S1N822"/>
<dbReference type="InterPro" id="IPR001841">
    <property type="entry name" value="Znf_RING"/>
</dbReference>
<dbReference type="EMBL" id="CAJJDN010000048">
    <property type="protein sequence ID" value="CAD8085335.1"/>
    <property type="molecule type" value="Genomic_DNA"/>
</dbReference>
<comment type="caution">
    <text evidence="6">The sequence shown here is derived from an EMBL/GenBank/DDBJ whole genome shotgun (WGS) entry which is preliminary data.</text>
</comment>
<dbReference type="InterPro" id="IPR011016">
    <property type="entry name" value="Znf_RING-CH"/>
</dbReference>
<evidence type="ECO:0000313" key="6">
    <source>
        <dbReference type="EMBL" id="CAD8085335.1"/>
    </source>
</evidence>
<dbReference type="SMART" id="SM00184">
    <property type="entry name" value="RING"/>
    <property type="match status" value="1"/>
</dbReference>
<proteinExistence type="predicted"/>
<dbReference type="CDD" id="cd16454">
    <property type="entry name" value="RING-H2_PA-TM-RING"/>
    <property type="match status" value="1"/>
</dbReference>
<evidence type="ECO:0000256" key="3">
    <source>
        <dbReference type="ARBA" id="ARBA00022833"/>
    </source>
</evidence>
<keyword evidence="7" id="KW-1185">Reference proteome</keyword>
<dbReference type="GO" id="GO:0008270">
    <property type="term" value="F:zinc ion binding"/>
    <property type="evidence" value="ECO:0007669"/>
    <property type="project" value="UniProtKB-KW"/>
</dbReference>
<organism evidence="6 7">
    <name type="scientific">Paramecium sonneborni</name>
    <dbReference type="NCBI Taxonomy" id="65129"/>
    <lineage>
        <taxon>Eukaryota</taxon>
        <taxon>Sar</taxon>
        <taxon>Alveolata</taxon>
        <taxon>Ciliophora</taxon>
        <taxon>Intramacronucleata</taxon>
        <taxon>Oligohymenophorea</taxon>
        <taxon>Peniculida</taxon>
        <taxon>Parameciidae</taxon>
        <taxon>Paramecium</taxon>
    </lineage>
</organism>
<dbReference type="Pfam" id="PF13639">
    <property type="entry name" value="zf-RING_2"/>
    <property type="match status" value="1"/>
</dbReference>
<gene>
    <name evidence="6" type="ORF">PSON_ATCC_30995.1.T0480105</name>
</gene>
<dbReference type="GO" id="GO:0006511">
    <property type="term" value="P:ubiquitin-dependent protein catabolic process"/>
    <property type="evidence" value="ECO:0007669"/>
    <property type="project" value="TreeGrafter"/>
</dbReference>
<dbReference type="InterPro" id="IPR051834">
    <property type="entry name" value="RING_finger_E3_ligase"/>
</dbReference>
<protein>
    <recommendedName>
        <fullName evidence="5">RING-type domain-containing protein</fullName>
    </recommendedName>
</protein>
<reference evidence="6" key="1">
    <citation type="submission" date="2021-01" db="EMBL/GenBank/DDBJ databases">
        <authorList>
            <consortium name="Genoscope - CEA"/>
            <person name="William W."/>
        </authorList>
    </citation>
    <scope>NUCLEOTIDE SEQUENCE</scope>
</reference>
<feature type="domain" description="RING-type" evidence="5">
    <location>
        <begin position="333"/>
        <end position="374"/>
    </location>
</feature>
<accession>A0A8S1N822</accession>
<keyword evidence="1" id="KW-0479">Metal-binding</keyword>
<sequence>MQSKNEDHVKCKYCKQRINIKQMYAHTIECNASNHPNYQSQISSEVKQNQSNFQNSIIPKQSNTIQQSSQGQPVNYVESTIYNSQQNSRFNQNQSKIGFSQLQQNNTQEIQRNNQDNVNQYDESFVTEYKECEYCGELYPISILDQHYPLCETKKIIEQEQYQYQHEFDDEEQFNHHNHNIPQNFPQQSNQQYFQYQNYNEAYQNQQPRRQGTNVQTRIRQETLPDGAIRTIKTYRNNLTGEITEQTTVQSPQQQRMPGLFILNNQRNSLGNTILNNIFNNNPFFGNQQGRRFFQIPMMSIFGQQRQNNQELDNLAVIKFAPYEGLSQEYKQCSICLTNYEDGEELILLPCIHRFHKTCISEWFKEQTTCPICKTDVTQQEMPFEEDDLE</sequence>
<evidence type="ECO:0000256" key="1">
    <source>
        <dbReference type="ARBA" id="ARBA00022723"/>
    </source>
</evidence>
<dbReference type="OrthoDB" id="301470at2759"/>